<dbReference type="InterPro" id="IPR001278">
    <property type="entry name" value="Arg-tRNA-ligase"/>
</dbReference>
<dbReference type="PANTHER" id="PTHR11956:SF11">
    <property type="entry name" value="ARGININE--TRNA LIGASE, MITOCHONDRIAL-RELATED"/>
    <property type="match status" value="1"/>
</dbReference>
<dbReference type="OrthoDB" id="68056at2759"/>
<comment type="similarity">
    <text evidence="1">Belongs to the class-I aminoacyl-tRNA synthetase family.</text>
</comment>
<keyword evidence="4" id="KW-0547">Nucleotide-binding</keyword>
<evidence type="ECO:0000256" key="8">
    <source>
        <dbReference type="ARBA" id="ARBA00039495"/>
    </source>
</evidence>
<dbReference type="InterPro" id="IPR008909">
    <property type="entry name" value="DALR_anticod-bd"/>
</dbReference>
<dbReference type="InterPro" id="IPR009080">
    <property type="entry name" value="tRNAsynth_Ia_anticodon-bd"/>
</dbReference>
<dbReference type="WBParaSite" id="HDID_0000228001-mRNA-1">
    <property type="protein sequence ID" value="HDID_0000228001-mRNA-1"/>
    <property type="gene ID" value="HDID_0000228001"/>
</dbReference>
<dbReference type="PANTHER" id="PTHR11956">
    <property type="entry name" value="ARGINYL-TRNA SYNTHETASE"/>
    <property type="match status" value="1"/>
</dbReference>
<dbReference type="EC" id="6.1.1.19" evidence="2"/>
<evidence type="ECO:0000313" key="13">
    <source>
        <dbReference type="EMBL" id="VDL19742.1"/>
    </source>
</evidence>
<evidence type="ECO:0000256" key="2">
    <source>
        <dbReference type="ARBA" id="ARBA00012837"/>
    </source>
</evidence>
<comment type="catalytic activity">
    <reaction evidence="9">
        <text>tRNA(Arg) + L-arginine + ATP = L-arginyl-tRNA(Arg) + AMP + diphosphate</text>
        <dbReference type="Rhea" id="RHEA:20301"/>
        <dbReference type="Rhea" id="RHEA-COMP:9658"/>
        <dbReference type="Rhea" id="RHEA-COMP:9673"/>
        <dbReference type="ChEBI" id="CHEBI:30616"/>
        <dbReference type="ChEBI" id="CHEBI:32682"/>
        <dbReference type="ChEBI" id="CHEBI:33019"/>
        <dbReference type="ChEBI" id="CHEBI:78442"/>
        <dbReference type="ChEBI" id="CHEBI:78513"/>
        <dbReference type="ChEBI" id="CHEBI:456215"/>
        <dbReference type="EC" id="6.1.1.19"/>
    </reaction>
</comment>
<dbReference type="InterPro" id="IPR035684">
    <property type="entry name" value="ArgRS_core"/>
</dbReference>
<evidence type="ECO:0000256" key="3">
    <source>
        <dbReference type="ARBA" id="ARBA00022598"/>
    </source>
</evidence>
<dbReference type="EMBL" id="UYSG01000541">
    <property type="protein sequence ID" value="VDL19742.1"/>
    <property type="molecule type" value="Genomic_DNA"/>
</dbReference>
<dbReference type="Gene3D" id="1.10.730.10">
    <property type="entry name" value="Isoleucyl-tRNA Synthetase, Domain 1"/>
    <property type="match status" value="1"/>
</dbReference>
<feature type="region of interest" description="Disordered" evidence="11">
    <location>
        <begin position="609"/>
        <end position="630"/>
    </location>
</feature>
<evidence type="ECO:0000259" key="12">
    <source>
        <dbReference type="SMART" id="SM00836"/>
    </source>
</evidence>
<gene>
    <name evidence="13" type="ORF">HDID_LOCUS2281</name>
</gene>
<reference evidence="15" key="1">
    <citation type="submission" date="2016-04" db="UniProtKB">
        <authorList>
            <consortium name="WormBaseParasite"/>
        </authorList>
    </citation>
    <scope>IDENTIFICATION</scope>
</reference>
<proteinExistence type="inferred from homology"/>
<accession>A0A158QD16</accession>
<dbReference type="Gene3D" id="3.40.50.620">
    <property type="entry name" value="HUPs"/>
    <property type="match status" value="1"/>
</dbReference>
<dbReference type="Pfam" id="PF00750">
    <property type="entry name" value="tRNA-synt_1d"/>
    <property type="match status" value="1"/>
</dbReference>
<evidence type="ECO:0000256" key="7">
    <source>
        <dbReference type="ARBA" id="ARBA00023146"/>
    </source>
</evidence>
<dbReference type="AlphaFoldDB" id="A0A158QD16"/>
<dbReference type="GO" id="GO:0004814">
    <property type="term" value="F:arginine-tRNA ligase activity"/>
    <property type="evidence" value="ECO:0007669"/>
    <property type="project" value="UniProtKB-EC"/>
</dbReference>
<dbReference type="CDD" id="cd00185">
    <property type="entry name" value="TNFRSF"/>
    <property type="match status" value="1"/>
</dbReference>
<dbReference type="InterPro" id="IPR014729">
    <property type="entry name" value="Rossmann-like_a/b/a_fold"/>
</dbReference>
<dbReference type="SUPFAM" id="SSF47323">
    <property type="entry name" value="Anticodon-binding domain of a subclass of class I aminoacyl-tRNA synthetases"/>
    <property type="match status" value="1"/>
</dbReference>
<evidence type="ECO:0000313" key="15">
    <source>
        <dbReference type="WBParaSite" id="HDID_0000228001-mRNA-1"/>
    </source>
</evidence>
<dbReference type="SMART" id="SM00836">
    <property type="entry name" value="DALR_1"/>
    <property type="match status" value="1"/>
</dbReference>
<feature type="domain" description="DALR anticodon binding" evidence="12">
    <location>
        <begin position="369"/>
        <end position="478"/>
    </location>
</feature>
<dbReference type="GO" id="GO:0032543">
    <property type="term" value="P:mitochondrial translation"/>
    <property type="evidence" value="ECO:0007669"/>
    <property type="project" value="TreeGrafter"/>
</dbReference>
<reference evidence="13 14" key="2">
    <citation type="submission" date="2018-11" db="EMBL/GenBank/DDBJ databases">
        <authorList>
            <consortium name="Pathogen Informatics"/>
        </authorList>
    </citation>
    <scope>NUCLEOTIDE SEQUENCE [LARGE SCALE GENOMIC DNA]</scope>
</reference>
<comment type="function">
    <text evidence="10">Catalyzes the attachment of arginine to tRNA(Arg) in a two-step reaction: arginine is first activated by ATP to form Arg-AMP and then transferred to the acceptor end of tRNA(Arg).</text>
</comment>
<evidence type="ECO:0000256" key="4">
    <source>
        <dbReference type="ARBA" id="ARBA00022741"/>
    </source>
</evidence>
<evidence type="ECO:0000256" key="11">
    <source>
        <dbReference type="SAM" id="MobiDB-lite"/>
    </source>
</evidence>
<evidence type="ECO:0000256" key="9">
    <source>
        <dbReference type="ARBA" id="ARBA00049339"/>
    </source>
</evidence>
<dbReference type="SUPFAM" id="SSF57586">
    <property type="entry name" value="TNF receptor-like"/>
    <property type="match status" value="1"/>
</dbReference>
<feature type="compositionally biased region" description="Basic and acidic residues" evidence="11">
    <location>
        <begin position="616"/>
        <end position="630"/>
    </location>
</feature>
<organism evidence="15">
    <name type="scientific">Hymenolepis diminuta</name>
    <name type="common">Rat tapeworm</name>
    <dbReference type="NCBI Taxonomy" id="6216"/>
    <lineage>
        <taxon>Eukaryota</taxon>
        <taxon>Metazoa</taxon>
        <taxon>Spiralia</taxon>
        <taxon>Lophotrochozoa</taxon>
        <taxon>Platyhelminthes</taxon>
        <taxon>Cestoda</taxon>
        <taxon>Eucestoda</taxon>
        <taxon>Cyclophyllidea</taxon>
        <taxon>Hymenolepididae</taxon>
        <taxon>Hymenolepis</taxon>
    </lineage>
</organism>
<sequence>MRKPDAEPQRVLVEFSSINIAKPMHMGHFRATVLGNFVKNINLAAGNIVTSVNYLGDWGTQFGLLSLGFENYGDPDLLESEPLKHLHSVYVRACQSMDPDEGKSVASALATQMENGQRPDLLELWCKFREFSLEELQHLYARMNVHFDHYEYESDFVPAAKALVERLIRQRIGRREEDGSVSAGSFEPGKRVILLKNDGGTLYLTRDLAAAISRFENIGFDRMHYVVEDGQREHFLNLAHLLSNMNYRWAKPSSSLWPLHVRFARVSGASTRRGNGLFLVDVLDAAKREARQRMLQSPNTRISSSDADLFEDVSDQMGVTWLITEMLRRPRMQPVRLYLRIQDDHQLGRTNDNNVQSTTDSRDLTGLGLQYCHARLCSLEEKAIANGLLPSDSDVNSINEMLLESFYEIPSNRSSREVEEEICAHLALFPDVLTCAYVKYEADGLVQYCSRLTTLINRAWRFLPVLTAESENLSLVRFASRDSQSSECRAMCCLRAYRSSGPNHLQNCRFLPVAKFGFYVDPYTHALQISHRNTLDRESMLFVCVIEEAPDRITKRGASFYELHEVHIHPSELDEAQITPNNLQVLITFETVAYDPFPPVIPHSLNQELEDEEGANTEKYENDPKVREPWKDPEENLLDNPISHLRQWSPLLGFRFSNPNIDCEKLKYMFDVTAIKEEGRQGPLREWIRNSELSTFSEFLSIYHWRKQDRPHSMYYAPVFCSAHYTDRRYSFGSANERAGIYPYRGFTLVWYAKWLEAAETENFLFYTRVRTVTIDIKSSSDDFIRMSLECTEECKMDFELKIGLSNVTKSTYQIPSNQSLLNPISTQSSTFALILDGPEFLLNEKNSFIRRLRLLCDGWTVMTARYHISGTENSYMEPATFVTSASPFYGDWGDPYEVIIRAYNWPMYDLITGATTRRKLAWAMLSKPCEKTSKLPVFVPLRTISYPEEITRVLRLPNPERTFYWSADFRACVSACQEVGKRKKSSEYDSHQFMCTIGRLGTEMISCDPFMSMPIQINSLQAILLILLINFSEFSPYCRAKINEQETGTDLIEMTVYPVFRECKMVRLDPDEIITPPLSSQLVPPRSCSPGTFMSKIPPYRCEPCQADTFSDPDTKSTDCLPCSAVRSSTHDSQLSSSLHCTNPLLDQEREVRLFKLSLN</sequence>
<dbReference type="SUPFAM" id="SSF52374">
    <property type="entry name" value="Nucleotidylyl transferase"/>
    <property type="match status" value="1"/>
</dbReference>
<dbReference type="GO" id="GO:0005524">
    <property type="term" value="F:ATP binding"/>
    <property type="evidence" value="ECO:0007669"/>
    <property type="project" value="UniProtKB-KW"/>
</dbReference>
<keyword evidence="5" id="KW-0067">ATP-binding</keyword>
<keyword evidence="3" id="KW-0436">Ligase</keyword>
<dbReference type="GO" id="GO:0005739">
    <property type="term" value="C:mitochondrion"/>
    <property type="evidence" value="ECO:0007669"/>
    <property type="project" value="TreeGrafter"/>
</dbReference>
<evidence type="ECO:0000313" key="14">
    <source>
        <dbReference type="Proteomes" id="UP000274504"/>
    </source>
</evidence>
<dbReference type="GO" id="GO:0006420">
    <property type="term" value="P:arginyl-tRNA aminoacylation"/>
    <property type="evidence" value="ECO:0007669"/>
    <property type="project" value="InterPro"/>
</dbReference>
<dbReference type="PRINTS" id="PR01038">
    <property type="entry name" value="TRNASYNTHARG"/>
</dbReference>
<protein>
    <recommendedName>
        <fullName evidence="8">Probable arginine--tRNA ligase, mitochondrial</fullName>
        <ecNumber evidence="2">6.1.1.19</ecNumber>
    </recommendedName>
</protein>
<dbReference type="Pfam" id="PF05746">
    <property type="entry name" value="DALR_1"/>
    <property type="match status" value="1"/>
</dbReference>
<evidence type="ECO:0000256" key="5">
    <source>
        <dbReference type="ARBA" id="ARBA00022840"/>
    </source>
</evidence>
<evidence type="ECO:0000256" key="10">
    <source>
        <dbReference type="ARBA" id="ARBA00049595"/>
    </source>
</evidence>
<evidence type="ECO:0000256" key="1">
    <source>
        <dbReference type="ARBA" id="ARBA00005594"/>
    </source>
</evidence>
<name>A0A158QD16_HYMDI</name>
<dbReference type="Proteomes" id="UP000274504">
    <property type="component" value="Unassembled WGS sequence"/>
</dbReference>
<keyword evidence="6" id="KW-0648">Protein biosynthesis</keyword>
<evidence type="ECO:0000256" key="6">
    <source>
        <dbReference type="ARBA" id="ARBA00022917"/>
    </source>
</evidence>
<dbReference type="STRING" id="6216.A0A158QD16"/>
<keyword evidence="7" id="KW-0030">Aminoacyl-tRNA synthetase</keyword>